<reference evidence="1" key="1">
    <citation type="submission" date="2023-03" db="EMBL/GenBank/DDBJ databases">
        <title>MT1 and MT2 Draft Genomes of Novel Species.</title>
        <authorList>
            <person name="Venkateswaran K."/>
        </authorList>
    </citation>
    <scope>NUCLEOTIDE SEQUENCE</scope>
    <source>
        <strain evidence="1">F6_8S_P_1A</strain>
    </source>
</reference>
<sequence>MIRYTPTEILQAGIDQTRETFADLYVAVDRVRKAIDFHWHRVNVDPDVQPIDGEERLREHGAGAGFGNEIALPTPYVDLSRLTDAGLALFAIGAHTAFLERDELIAEHERLAEQLDWARNLPTNEEWRRYVATLIRNHDAYLHRQQPLTATPVAPSAWPVRVPGTDTILPAVSHHPLTAAA</sequence>
<name>A0ABT8J2T0_9MICO</name>
<dbReference type="EMBL" id="JAROCB010000006">
    <property type="protein sequence ID" value="MDN4599388.1"/>
    <property type="molecule type" value="Genomic_DNA"/>
</dbReference>
<evidence type="ECO:0000313" key="1">
    <source>
        <dbReference type="EMBL" id="MDN4599388.1"/>
    </source>
</evidence>
<organism evidence="1 2">
    <name type="scientific">Leifsonia virtsii</name>
    <dbReference type="NCBI Taxonomy" id="3035915"/>
    <lineage>
        <taxon>Bacteria</taxon>
        <taxon>Bacillati</taxon>
        <taxon>Actinomycetota</taxon>
        <taxon>Actinomycetes</taxon>
        <taxon>Micrococcales</taxon>
        <taxon>Microbacteriaceae</taxon>
        <taxon>Leifsonia</taxon>
    </lineage>
</organism>
<accession>A0ABT8J2T0</accession>
<protein>
    <submittedName>
        <fullName evidence="1">Uncharacterized protein</fullName>
    </submittedName>
</protein>
<keyword evidence="2" id="KW-1185">Reference proteome</keyword>
<gene>
    <name evidence="1" type="ORF">P5G59_19725</name>
</gene>
<comment type="caution">
    <text evidence="1">The sequence shown here is derived from an EMBL/GenBank/DDBJ whole genome shotgun (WGS) entry which is preliminary data.</text>
</comment>
<proteinExistence type="predicted"/>
<dbReference type="Proteomes" id="UP001174210">
    <property type="component" value="Unassembled WGS sequence"/>
</dbReference>
<dbReference type="RefSeq" id="WP_301220727.1">
    <property type="nucleotide sequence ID" value="NZ_JAROCB010000006.1"/>
</dbReference>
<evidence type="ECO:0000313" key="2">
    <source>
        <dbReference type="Proteomes" id="UP001174210"/>
    </source>
</evidence>